<comment type="caution">
    <text evidence="3">The sequence shown here is derived from an EMBL/GenBank/DDBJ whole genome shotgun (WGS) entry which is preliminary data.</text>
</comment>
<keyword evidence="1" id="KW-0812">Transmembrane</keyword>
<keyword evidence="2" id="KW-0732">Signal</keyword>
<name>A0A4S5BHP1_9BURK</name>
<keyword evidence="1" id="KW-0472">Membrane</keyword>
<feature type="chain" id="PRO_5020253349" description="IPTL-CTERM sorting domain-containing protein" evidence="2">
    <location>
        <begin position="22"/>
        <end position="233"/>
    </location>
</feature>
<dbReference type="AlphaFoldDB" id="A0A4S5BHP1"/>
<dbReference type="EMBL" id="SSWX01000019">
    <property type="protein sequence ID" value="THJ31907.1"/>
    <property type="molecule type" value="Genomic_DNA"/>
</dbReference>
<proteinExistence type="predicted"/>
<gene>
    <name evidence="3" type="ORF">E8K88_13860</name>
</gene>
<evidence type="ECO:0000313" key="4">
    <source>
        <dbReference type="Proteomes" id="UP000306236"/>
    </source>
</evidence>
<evidence type="ECO:0000313" key="3">
    <source>
        <dbReference type="EMBL" id="THJ31907.1"/>
    </source>
</evidence>
<accession>A0A4S5BHP1</accession>
<sequence length="233" mass="24689">MKHLSRILAAVLFAGSLSAQAAVVITIDQVGDDVVLKGSGSIDTRNGLRRSHSTNPPAGSAGVYRMRPLTAYIAAHSNELAVYQGMEGPKTIGPGYIGPGRYTVANQYSGGNLVLDRTLIAFDGSAALPILIDFSMTFENQTLETIGIDVGRYKWTWGTPEDGDSLTVCAGLPAPCVEEEPTTPTRATPVPTLGAFGLMGLAGVIGAAGAAMTRRRKQLPNLFSQVTFKWLFF</sequence>
<keyword evidence="4" id="KW-1185">Reference proteome</keyword>
<protein>
    <recommendedName>
        <fullName evidence="5">IPTL-CTERM sorting domain-containing protein</fullName>
    </recommendedName>
</protein>
<reference evidence="3 4" key="1">
    <citation type="submission" date="2019-04" db="EMBL/GenBank/DDBJ databases">
        <title>Lampropedia sp YIM MLB12 draf genome.</title>
        <authorList>
            <person name="Wang Y.-X."/>
        </authorList>
    </citation>
    <scope>NUCLEOTIDE SEQUENCE [LARGE SCALE GENOMIC DNA]</scope>
    <source>
        <strain evidence="3 4">YIM MLB12</strain>
    </source>
</reference>
<feature type="signal peptide" evidence="2">
    <location>
        <begin position="1"/>
        <end position="21"/>
    </location>
</feature>
<dbReference type="RefSeq" id="WP_136407272.1">
    <property type="nucleotide sequence ID" value="NZ_SSWX01000019.1"/>
</dbReference>
<keyword evidence="1" id="KW-1133">Transmembrane helix</keyword>
<feature type="transmembrane region" description="Helical" evidence="1">
    <location>
        <begin position="193"/>
        <end position="212"/>
    </location>
</feature>
<organism evidence="3 4">
    <name type="scientific">Lampropedia aestuarii</name>
    <dbReference type="NCBI Taxonomy" id="2562762"/>
    <lineage>
        <taxon>Bacteria</taxon>
        <taxon>Pseudomonadati</taxon>
        <taxon>Pseudomonadota</taxon>
        <taxon>Betaproteobacteria</taxon>
        <taxon>Burkholderiales</taxon>
        <taxon>Comamonadaceae</taxon>
        <taxon>Lampropedia</taxon>
    </lineage>
</organism>
<dbReference type="OrthoDB" id="9986648at2"/>
<evidence type="ECO:0000256" key="1">
    <source>
        <dbReference type="SAM" id="Phobius"/>
    </source>
</evidence>
<dbReference type="Proteomes" id="UP000306236">
    <property type="component" value="Unassembled WGS sequence"/>
</dbReference>
<evidence type="ECO:0008006" key="5">
    <source>
        <dbReference type="Google" id="ProtNLM"/>
    </source>
</evidence>
<evidence type="ECO:0000256" key="2">
    <source>
        <dbReference type="SAM" id="SignalP"/>
    </source>
</evidence>